<name>W1YBK8_9ZZZZ</name>
<evidence type="ECO:0000256" key="1">
    <source>
        <dbReference type="ARBA" id="ARBA00022485"/>
    </source>
</evidence>
<dbReference type="AlphaFoldDB" id="W1YBK8"/>
<dbReference type="EMBL" id="AZMM01006938">
    <property type="protein sequence ID" value="ETJ39090.1"/>
    <property type="molecule type" value="Genomic_DNA"/>
</dbReference>
<feature type="non-terminal residue" evidence="5">
    <location>
        <position position="1"/>
    </location>
</feature>
<proteinExistence type="predicted"/>
<keyword evidence="3" id="KW-0408">Iron</keyword>
<gene>
    <name evidence="5" type="ORF">Q604_UNBC06938G0001</name>
</gene>
<dbReference type="PRINTS" id="PR00397">
    <property type="entry name" value="SIROHAEM"/>
</dbReference>
<dbReference type="SUPFAM" id="SSF56014">
    <property type="entry name" value="Nitrite and sulphite reductase 4Fe-4S domain-like"/>
    <property type="match status" value="1"/>
</dbReference>
<dbReference type="InterPro" id="IPR006066">
    <property type="entry name" value="NO2/SO3_Rdtase_FeS/sirohaem_BS"/>
</dbReference>
<evidence type="ECO:0000256" key="4">
    <source>
        <dbReference type="ARBA" id="ARBA00023014"/>
    </source>
</evidence>
<dbReference type="GO" id="GO:0051539">
    <property type="term" value="F:4 iron, 4 sulfur cluster binding"/>
    <property type="evidence" value="ECO:0007669"/>
    <property type="project" value="UniProtKB-KW"/>
</dbReference>
<keyword evidence="2" id="KW-0479">Metal-binding</keyword>
<dbReference type="Gene3D" id="3.30.413.10">
    <property type="entry name" value="Sulfite Reductase Hemoprotein, domain 1"/>
    <property type="match status" value="1"/>
</dbReference>
<keyword evidence="1" id="KW-0004">4Fe-4S</keyword>
<dbReference type="GO" id="GO:0016491">
    <property type="term" value="F:oxidoreductase activity"/>
    <property type="evidence" value="ECO:0007669"/>
    <property type="project" value="InterPro"/>
</dbReference>
<keyword evidence="4" id="KW-0411">Iron-sulfur</keyword>
<organism evidence="5">
    <name type="scientific">human gut metagenome</name>
    <dbReference type="NCBI Taxonomy" id="408170"/>
    <lineage>
        <taxon>unclassified sequences</taxon>
        <taxon>metagenomes</taxon>
        <taxon>organismal metagenomes</taxon>
    </lineage>
</organism>
<feature type="non-terminal residue" evidence="5">
    <location>
        <position position="84"/>
    </location>
</feature>
<evidence type="ECO:0000256" key="2">
    <source>
        <dbReference type="ARBA" id="ARBA00022723"/>
    </source>
</evidence>
<dbReference type="GO" id="GO:0020037">
    <property type="term" value="F:heme binding"/>
    <property type="evidence" value="ECO:0007669"/>
    <property type="project" value="InterPro"/>
</dbReference>
<evidence type="ECO:0000313" key="5">
    <source>
        <dbReference type="EMBL" id="ETJ39090.1"/>
    </source>
</evidence>
<accession>W1YBK8</accession>
<evidence type="ECO:0000256" key="3">
    <source>
        <dbReference type="ARBA" id="ARBA00023004"/>
    </source>
</evidence>
<comment type="caution">
    <text evidence="5">The sequence shown here is derived from an EMBL/GenBank/DDBJ whole genome shotgun (WGS) entry which is preliminary data.</text>
</comment>
<dbReference type="InterPro" id="IPR045854">
    <property type="entry name" value="NO2/SO3_Rdtase_4Fe4S_sf"/>
</dbReference>
<reference evidence="5" key="1">
    <citation type="submission" date="2013-12" db="EMBL/GenBank/DDBJ databases">
        <title>A Varibaculum cambriense genome reconstructed from a premature infant gut community with otherwise low bacterial novelty that shifts toward anaerobic metabolism during the third week of life.</title>
        <authorList>
            <person name="Brown C.T."/>
            <person name="Sharon I."/>
            <person name="Thomas B.C."/>
            <person name="Castelle C.J."/>
            <person name="Morowitz M.J."/>
            <person name="Banfield J.F."/>
        </authorList>
    </citation>
    <scope>NUCLEOTIDE SEQUENCE</scope>
</reference>
<sequence length="84" mass="9346">FFINLTADEARKIAELTDDSAENDFRRSVSCVGSTVCQIGMQDSNGLLKDIFRHLEEKGVDTRKLPRLHISGCPHSCGTHQIKS</sequence>
<dbReference type="GO" id="GO:0046872">
    <property type="term" value="F:metal ion binding"/>
    <property type="evidence" value="ECO:0007669"/>
    <property type="project" value="UniProtKB-KW"/>
</dbReference>
<protein>
    <submittedName>
        <fullName evidence="5">Nitrite and sulphite reductase 4Fe-4S region</fullName>
    </submittedName>
</protein>